<dbReference type="PANTHER" id="PTHR23028:SF3">
    <property type="entry name" value="ACYL_TRANSF_3 DOMAIN-CONTAINING PROTEIN-RELATED"/>
    <property type="match status" value="1"/>
</dbReference>
<reference evidence="3 4" key="1">
    <citation type="submission" date="2022-04" db="EMBL/GenBank/DDBJ databases">
        <title>Chromosome-level reference genomes for two strains of Caenorhabditis briggsae: an improved platform for comparative genomics.</title>
        <authorList>
            <person name="Stevens L."/>
            <person name="Andersen E."/>
        </authorList>
    </citation>
    <scope>NUCLEOTIDE SEQUENCE [LARGE SCALE GENOMIC DNA]</scope>
    <source>
        <strain evidence="3">VX34</strain>
        <tissue evidence="3">Whole-organism</tissue>
    </source>
</reference>
<keyword evidence="4" id="KW-1185">Reference proteome</keyword>
<evidence type="ECO:0000256" key="1">
    <source>
        <dbReference type="SAM" id="Phobius"/>
    </source>
</evidence>
<organism evidence="3 4">
    <name type="scientific">Caenorhabditis briggsae</name>
    <dbReference type="NCBI Taxonomy" id="6238"/>
    <lineage>
        <taxon>Eukaryota</taxon>
        <taxon>Metazoa</taxon>
        <taxon>Ecdysozoa</taxon>
        <taxon>Nematoda</taxon>
        <taxon>Chromadorea</taxon>
        <taxon>Rhabditida</taxon>
        <taxon>Rhabditina</taxon>
        <taxon>Rhabditomorpha</taxon>
        <taxon>Rhabditoidea</taxon>
        <taxon>Rhabditidae</taxon>
        <taxon>Peloderinae</taxon>
        <taxon>Caenorhabditis</taxon>
    </lineage>
</organism>
<dbReference type="PANTHER" id="PTHR23028">
    <property type="entry name" value="ACETYLTRANSFERASE"/>
    <property type="match status" value="1"/>
</dbReference>
<gene>
    <name evidence="3" type="ORF">L5515_012908</name>
</gene>
<feature type="transmembrane region" description="Helical" evidence="1">
    <location>
        <begin position="22"/>
        <end position="40"/>
    </location>
</feature>
<evidence type="ECO:0000313" key="4">
    <source>
        <dbReference type="Proteomes" id="UP000829354"/>
    </source>
</evidence>
<sequence>MIISIVTHLCYEKQYLKFDKKAVGLLILLLLLVFNASVQYSTRNHQFWKPNYLPKIQKIVSENEALLPFITSYEKNYDECVETAFQELYDSGFHFTYCKYPRGNGKLSVMIIGNSYCTNLNEHIRTQFHHNYSEWRSLCIGGSFGFFHDNGYHGAASLITMKNQVATHKPDVLFIAARYSDFLKSPIFYEEDDEILKQMNSNIAFYEQYVKKIYILAPHPLYPLNFLNVFLDYVTRRPTELETLHLNRDAVDRDLLYARERFKLINCKKCKVFDLGKVFRDNDKYLSFDRKTMLSYMDTGIHFTGPGMTKCDPVSTI</sequence>
<keyword evidence="1" id="KW-1133">Transmembrane helix</keyword>
<feature type="domain" description="SGNH" evidence="2">
    <location>
        <begin position="94"/>
        <end position="313"/>
    </location>
</feature>
<name>A0AAE9JIZ8_CAEBR</name>
<dbReference type="AlphaFoldDB" id="A0AAE9JIZ8"/>
<dbReference type="Proteomes" id="UP000829354">
    <property type="component" value="Chromosome IV"/>
</dbReference>
<proteinExistence type="predicted"/>
<evidence type="ECO:0000259" key="2">
    <source>
        <dbReference type="Pfam" id="PF19040"/>
    </source>
</evidence>
<dbReference type="InterPro" id="IPR050879">
    <property type="entry name" value="Acyltransferase_3"/>
</dbReference>
<keyword evidence="1" id="KW-0812">Transmembrane</keyword>
<protein>
    <recommendedName>
        <fullName evidence="2">SGNH domain-containing protein</fullName>
    </recommendedName>
</protein>
<evidence type="ECO:0000313" key="3">
    <source>
        <dbReference type="EMBL" id="UMM31431.1"/>
    </source>
</evidence>
<dbReference type="EMBL" id="CP092623">
    <property type="protein sequence ID" value="UMM31431.1"/>
    <property type="molecule type" value="Genomic_DNA"/>
</dbReference>
<dbReference type="InterPro" id="IPR043968">
    <property type="entry name" value="SGNH"/>
</dbReference>
<accession>A0AAE9JIZ8</accession>
<keyword evidence="1" id="KW-0472">Membrane</keyword>
<dbReference type="Pfam" id="PF19040">
    <property type="entry name" value="SGNH"/>
    <property type="match status" value="1"/>
</dbReference>